<protein>
    <submittedName>
        <fullName evidence="2">Uncharacterized protein</fullName>
    </submittedName>
</protein>
<dbReference type="AlphaFoldDB" id="A0A167U7L2"/>
<organism evidence="2">
    <name type="scientific">Athelia psychrophila</name>
    <dbReference type="NCBI Taxonomy" id="1759441"/>
    <lineage>
        <taxon>Eukaryota</taxon>
        <taxon>Fungi</taxon>
        <taxon>Dikarya</taxon>
        <taxon>Basidiomycota</taxon>
        <taxon>Agaricomycotina</taxon>
        <taxon>Agaricomycetes</taxon>
        <taxon>Agaricomycetidae</taxon>
        <taxon>Atheliales</taxon>
        <taxon>Atheliaceae</taxon>
        <taxon>Athelia</taxon>
    </lineage>
</organism>
<reference evidence="2" key="1">
    <citation type="journal article" date="2016" name="Mol. Biol. Evol.">
        <title>Comparative Genomics of Early-Diverging Mushroom-Forming Fungi Provides Insights into the Origins of Lignocellulose Decay Capabilities.</title>
        <authorList>
            <person name="Nagy L.G."/>
            <person name="Riley R."/>
            <person name="Tritt A."/>
            <person name="Adam C."/>
            <person name="Daum C."/>
            <person name="Floudas D."/>
            <person name="Sun H."/>
            <person name="Yadav J.S."/>
            <person name="Pangilinan J."/>
            <person name="Larsson K.H."/>
            <person name="Matsuura K."/>
            <person name="Barry K."/>
            <person name="Labutti K."/>
            <person name="Kuo R."/>
            <person name="Ohm R.A."/>
            <person name="Bhattacharya S.S."/>
            <person name="Shirouzu T."/>
            <person name="Yoshinaga Y."/>
            <person name="Martin F.M."/>
            <person name="Grigoriev I.V."/>
            <person name="Hibbett D.S."/>
        </authorList>
    </citation>
    <scope>NUCLEOTIDE SEQUENCE [LARGE SCALE GENOMIC DNA]</scope>
    <source>
        <strain evidence="2">CBS 109695</strain>
    </source>
</reference>
<evidence type="ECO:0000256" key="1">
    <source>
        <dbReference type="SAM" id="Phobius"/>
    </source>
</evidence>
<feature type="transmembrane region" description="Helical" evidence="1">
    <location>
        <begin position="12"/>
        <end position="31"/>
    </location>
</feature>
<keyword evidence="1" id="KW-0812">Transmembrane</keyword>
<proteinExistence type="predicted"/>
<dbReference type="EMBL" id="KV418024">
    <property type="protein sequence ID" value="KZP03666.1"/>
    <property type="molecule type" value="Genomic_DNA"/>
</dbReference>
<keyword evidence="1" id="KW-1133">Transmembrane helix</keyword>
<accession>A0A167U7L2</accession>
<evidence type="ECO:0000313" key="2">
    <source>
        <dbReference type="EMBL" id="KZP03666.1"/>
    </source>
</evidence>
<sequence>MAKVPVKQTRRLSSAKFVLGSCVYFIFATMLDSEGPMQIAMANPNGTDNIALAVYRRIKWKESLPLAVTMNVRNVRAFALFFVFWTRDGSKGQDVELQLHEKRAKNLHRVTRHHSRPWVLVELIVSDNANLP</sequence>
<gene>
    <name evidence="2" type="ORF">FIBSPDRAFT_904858</name>
</gene>
<keyword evidence="1" id="KW-0472">Membrane</keyword>
<name>A0A167U7L2_9AGAM</name>